<dbReference type="PANTHER" id="PTHR33167">
    <property type="entry name" value="TRANSCRIPTION FACTOR, PUTATIVE (DUF863)-RELATED"/>
    <property type="match status" value="1"/>
</dbReference>
<dbReference type="Proteomes" id="UP000479710">
    <property type="component" value="Unassembled WGS sequence"/>
</dbReference>
<organism evidence="2 3">
    <name type="scientific">Oryza meyeriana var. granulata</name>
    <dbReference type="NCBI Taxonomy" id="110450"/>
    <lineage>
        <taxon>Eukaryota</taxon>
        <taxon>Viridiplantae</taxon>
        <taxon>Streptophyta</taxon>
        <taxon>Embryophyta</taxon>
        <taxon>Tracheophyta</taxon>
        <taxon>Spermatophyta</taxon>
        <taxon>Magnoliopsida</taxon>
        <taxon>Liliopsida</taxon>
        <taxon>Poales</taxon>
        <taxon>Poaceae</taxon>
        <taxon>BOP clade</taxon>
        <taxon>Oryzoideae</taxon>
        <taxon>Oryzeae</taxon>
        <taxon>Oryzinae</taxon>
        <taxon>Oryza</taxon>
        <taxon>Oryza meyeriana</taxon>
    </lineage>
</organism>
<dbReference type="EMBL" id="SPHZ02000006">
    <property type="protein sequence ID" value="KAF0915487.1"/>
    <property type="molecule type" value="Genomic_DNA"/>
</dbReference>
<sequence length="188" mass="20267">MSPPPGAAPASASAGEVVTRSGVLLGASRRRSSGSMGNRSGSRSPPEDSPASSSGTLDLRVEAASPVALVQLTRMGAKVEGDNYMLGYYAMADFNMDANGRWSPYHEEKTLNGHMCNGFMTKPANGYSEYDKEMLTRTMLEHEAIFRQQLSADHYVDDDNASENDPIDFLGVASDKKPRNNADLTLLT</sequence>
<dbReference type="Pfam" id="PF05904">
    <property type="entry name" value="DUF863"/>
    <property type="match status" value="1"/>
</dbReference>
<dbReference type="InterPro" id="IPR008581">
    <property type="entry name" value="DUF863_pln"/>
</dbReference>
<gene>
    <name evidence="2" type="ORF">E2562_036531</name>
</gene>
<reference evidence="2 3" key="1">
    <citation type="submission" date="2019-11" db="EMBL/GenBank/DDBJ databases">
        <title>Whole genome sequence of Oryza granulata.</title>
        <authorList>
            <person name="Li W."/>
        </authorList>
    </citation>
    <scope>NUCLEOTIDE SEQUENCE [LARGE SCALE GENOMIC DNA]</scope>
    <source>
        <strain evidence="3">cv. Menghai</strain>
        <tissue evidence="2">Leaf</tissue>
    </source>
</reference>
<evidence type="ECO:0000313" key="2">
    <source>
        <dbReference type="EMBL" id="KAF0915487.1"/>
    </source>
</evidence>
<proteinExistence type="predicted"/>
<evidence type="ECO:0000313" key="3">
    <source>
        <dbReference type="Proteomes" id="UP000479710"/>
    </source>
</evidence>
<accession>A0A6G1DSL4</accession>
<dbReference type="PANTHER" id="PTHR33167:SF68">
    <property type="entry name" value="OS03G0758600 PROTEIN"/>
    <property type="match status" value="1"/>
</dbReference>
<name>A0A6G1DSL4_9ORYZ</name>
<feature type="compositionally biased region" description="Low complexity" evidence="1">
    <location>
        <begin position="8"/>
        <end position="44"/>
    </location>
</feature>
<dbReference type="AlphaFoldDB" id="A0A6G1DSL4"/>
<protein>
    <submittedName>
        <fullName evidence="2">Uncharacterized protein</fullName>
    </submittedName>
</protein>
<keyword evidence="3" id="KW-1185">Reference proteome</keyword>
<comment type="caution">
    <text evidence="2">The sequence shown here is derived from an EMBL/GenBank/DDBJ whole genome shotgun (WGS) entry which is preliminary data.</text>
</comment>
<dbReference type="OrthoDB" id="630817at2759"/>
<evidence type="ECO:0000256" key="1">
    <source>
        <dbReference type="SAM" id="MobiDB-lite"/>
    </source>
</evidence>
<feature type="region of interest" description="Disordered" evidence="1">
    <location>
        <begin position="1"/>
        <end position="55"/>
    </location>
</feature>